<sequence>MSILNFLTEYNMYFYIVFMLTGTLLGYCGRVSGVFKKYNGRIQTVCLGILLFAIGYEIGNDHRLLMTLGPIGIKAAFISIMSVIGTVIFINITARLLGSERVRSS</sequence>
<proteinExistence type="predicted"/>
<reference evidence="2 3" key="1">
    <citation type="submission" date="2019-08" db="EMBL/GenBank/DDBJ databases">
        <title>Calorimonas adulescens gen. nov., sp. nov., an anaerobic thermophilic bacterium from Sakhalin hot spring.</title>
        <authorList>
            <person name="Khomyakova M.A."/>
            <person name="Merkel A.Y."/>
            <person name="Novikov A."/>
            <person name="Bonch-Osmolovskaya E.A."/>
            <person name="Slobodkin A.I."/>
        </authorList>
    </citation>
    <scope>NUCLEOTIDE SEQUENCE [LARGE SCALE GENOMIC DNA]</scope>
    <source>
        <strain evidence="2 3">A05MB</strain>
    </source>
</reference>
<evidence type="ECO:0000313" key="2">
    <source>
        <dbReference type="EMBL" id="TZE83481.1"/>
    </source>
</evidence>
<protein>
    <submittedName>
        <fullName evidence="2">Lysine exporter LysO family protein</fullName>
    </submittedName>
</protein>
<feature type="transmembrane region" description="Helical" evidence="1">
    <location>
        <begin position="71"/>
        <end position="94"/>
    </location>
</feature>
<dbReference type="Pfam" id="PF03956">
    <property type="entry name" value="Lys_export"/>
    <property type="match status" value="1"/>
</dbReference>
<dbReference type="AlphaFoldDB" id="A0A5D8QG55"/>
<accession>A0A5D8QG55</accession>
<comment type="caution">
    <text evidence="2">The sequence shown here is derived from an EMBL/GenBank/DDBJ whole genome shotgun (WGS) entry which is preliminary data.</text>
</comment>
<dbReference type="Proteomes" id="UP000322976">
    <property type="component" value="Unassembled WGS sequence"/>
</dbReference>
<dbReference type="InterPro" id="IPR005642">
    <property type="entry name" value="LysO"/>
</dbReference>
<name>A0A5D8QG55_9THEO</name>
<organism evidence="2 3">
    <name type="scientific">Calorimonas adulescens</name>
    <dbReference type="NCBI Taxonomy" id="2606906"/>
    <lineage>
        <taxon>Bacteria</taxon>
        <taxon>Bacillati</taxon>
        <taxon>Bacillota</taxon>
        <taxon>Clostridia</taxon>
        <taxon>Thermoanaerobacterales</taxon>
        <taxon>Thermoanaerobacteraceae</taxon>
        <taxon>Calorimonas</taxon>
    </lineage>
</organism>
<keyword evidence="3" id="KW-1185">Reference proteome</keyword>
<keyword evidence="1" id="KW-0812">Transmembrane</keyword>
<keyword evidence="1" id="KW-0472">Membrane</keyword>
<evidence type="ECO:0000313" key="3">
    <source>
        <dbReference type="Proteomes" id="UP000322976"/>
    </source>
</evidence>
<gene>
    <name evidence="2" type="ORF">FWJ32_00930</name>
</gene>
<dbReference type="GO" id="GO:0015661">
    <property type="term" value="F:L-lysine efflux transmembrane transporter activity"/>
    <property type="evidence" value="ECO:0007669"/>
    <property type="project" value="InterPro"/>
</dbReference>
<feature type="transmembrane region" description="Helical" evidence="1">
    <location>
        <begin position="12"/>
        <end position="29"/>
    </location>
</feature>
<dbReference type="RefSeq" id="WP_149544099.1">
    <property type="nucleotide sequence ID" value="NZ_VTPS01000001.1"/>
</dbReference>
<feature type="transmembrane region" description="Helical" evidence="1">
    <location>
        <begin position="41"/>
        <end position="59"/>
    </location>
</feature>
<dbReference type="EMBL" id="VTPS01000001">
    <property type="protein sequence ID" value="TZE83481.1"/>
    <property type="molecule type" value="Genomic_DNA"/>
</dbReference>
<evidence type="ECO:0000256" key="1">
    <source>
        <dbReference type="SAM" id="Phobius"/>
    </source>
</evidence>
<keyword evidence="1" id="KW-1133">Transmembrane helix</keyword>